<dbReference type="PANTHER" id="PTHR11885:SF25">
    <property type="entry name" value="SMALL RIBOSOMAL SUBUNIT PROTEIN US15Y-RELATED"/>
    <property type="match status" value="1"/>
</dbReference>
<protein>
    <submittedName>
        <fullName evidence="5">40S ribosomal protein S13</fullName>
    </submittedName>
</protein>
<dbReference type="InterPro" id="IPR009068">
    <property type="entry name" value="uS15_NS1_RNA-bd_sf"/>
</dbReference>
<dbReference type="Proteomes" id="UP001163823">
    <property type="component" value="Chromosome 12"/>
</dbReference>
<dbReference type="EMBL" id="JARAOO010000012">
    <property type="protein sequence ID" value="KAJ7949621.1"/>
    <property type="molecule type" value="Genomic_DNA"/>
</dbReference>
<dbReference type="CDD" id="cd00353">
    <property type="entry name" value="Ribosomal_S15p_S13e"/>
    <property type="match status" value="1"/>
</dbReference>
<dbReference type="PANTHER" id="PTHR11885">
    <property type="entry name" value="RIBOSOMAL PROTEIN S15P/S13E"/>
    <property type="match status" value="1"/>
</dbReference>
<dbReference type="SUPFAM" id="SSF47060">
    <property type="entry name" value="S15/NS1 RNA-binding domain"/>
    <property type="match status" value="1"/>
</dbReference>
<evidence type="ECO:0000256" key="2">
    <source>
        <dbReference type="ARBA" id="ARBA00022980"/>
    </source>
</evidence>
<name>A0AAD7L2F1_QUISA</name>
<keyword evidence="6" id="KW-1185">Reference proteome</keyword>
<organism evidence="5 6">
    <name type="scientific">Quillaja saponaria</name>
    <name type="common">Soap bark tree</name>
    <dbReference type="NCBI Taxonomy" id="32244"/>
    <lineage>
        <taxon>Eukaryota</taxon>
        <taxon>Viridiplantae</taxon>
        <taxon>Streptophyta</taxon>
        <taxon>Embryophyta</taxon>
        <taxon>Tracheophyta</taxon>
        <taxon>Spermatophyta</taxon>
        <taxon>Magnoliopsida</taxon>
        <taxon>eudicotyledons</taxon>
        <taxon>Gunneridae</taxon>
        <taxon>Pentapetalae</taxon>
        <taxon>rosids</taxon>
        <taxon>fabids</taxon>
        <taxon>Fabales</taxon>
        <taxon>Quillajaceae</taxon>
        <taxon>Quillaja</taxon>
    </lineage>
</organism>
<evidence type="ECO:0000256" key="4">
    <source>
        <dbReference type="RuleBase" id="RU003919"/>
    </source>
</evidence>
<keyword evidence="2 4" id="KW-0689">Ribosomal protein</keyword>
<proteinExistence type="inferred from homology"/>
<comment type="similarity">
    <text evidence="1 4">Belongs to the universal ribosomal protein uS15 family.</text>
</comment>
<dbReference type="SMART" id="SM01387">
    <property type="entry name" value="Ribosomal_S15"/>
    <property type="match status" value="1"/>
</dbReference>
<reference evidence="5" key="1">
    <citation type="journal article" date="2023" name="Science">
        <title>Elucidation of the pathway for biosynthesis of saponin adjuvants from the soapbark tree.</title>
        <authorList>
            <person name="Reed J."/>
            <person name="Orme A."/>
            <person name="El-Demerdash A."/>
            <person name="Owen C."/>
            <person name="Martin L.B.B."/>
            <person name="Misra R.C."/>
            <person name="Kikuchi S."/>
            <person name="Rejzek M."/>
            <person name="Martin A.C."/>
            <person name="Harkess A."/>
            <person name="Leebens-Mack J."/>
            <person name="Louveau T."/>
            <person name="Stephenson M.J."/>
            <person name="Osbourn A."/>
        </authorList>
    </citation>
    <scope>NUCLEOTIDE SEQUENCE</scope>
    <source>
        <strain evidence="5">S10</strain>
    </source>
</reference>
<dbReference type="InterPro" id="IPR023029">
    <property type="entry name" value="Ribosomal_uS15_arc_euk"/>
</dbReference>
<accession>A0AAD7L2F1</accession>
<evidence type="ECO:0000313" key="6">
    <source>
        <dbReference type="Proteomes" id="UP001163823"/>
    </source>
</evidence>
<dbReference type="GO" id="GO:0005730">
    <property type="term" value="C:nucleolus"/>
    <property type="evidence" value="ECO:0007669"/>
    <property type="project" value="TreeGrafter"/>
</dbReference>
<sequence>MKPGSISVLFPNPKAFEVEKSSSLGAAIAGARSAAIQFANKDNNLQAITQINAHDSLGTDQTPSRCLKEDKLLGYVESVVGLWSQDLAPEIPEDLYHLIKKAVSIRKHLKRNRKDKDSKFQLILVESRIHRLARKDR</sequence>
<keyword evidence="3 4" id="KW-0687">Ribonucleoprotein</keyword>
<dbReference type="Gene3D" id="1.10.287.10">
    <property type="entry name" value="S15/NS1, RNA-binding"/>
    <property type="match status" value="1"/>
</dbReference>
<evidence type="ECO:0000256" key="3">
    <source>
        <dbReference type="ARBA" id="ARBA00023274"/>
    </source>
</evidence>
<evidence type="ECO:0000256" key="1">
    <source>
        <dbReference type="ARBA" id="ARBA00008434"/>
    </source>
</evidence>
<dbReference type="GO" id="GO:0022627">
    <property type="term" value="C:cytosolic small ribosomal subunit"/>
    <property type="evidence" value="ECO:0007669"/>
    <property type="project" value="TreeGrafter"/>
</dbReference>
<dbReference type="InterPro" id="IPR000589">
    <property type="entry name" value="Ribosomal_uS15"/>
</dbReference>
<dbReference type="Pfam" id="PF00312">
    <property type="entry name" value="Ribosomal_S15"/>
    <property type="match status" value="1"/>
</dbReference>
<dbReference type="AlphaFoldDB" id="A0AAD7L2F1"/>
<dbReference type="GO" id="GO:0003735">
    <property type="term" value="F:structural constituent of ribosome"/>
    <property type="evidence" value="ECO:0007669"/>
    <property type="project" value="InterPro"/>
</dbReference>
<gene>
    <name evidence="5" type="ORF">O6P43_029936</name>
</gene>
<dbReference type="GO" id="GO:0006412">
    <property type="term" value="P:translation"/>
    <property type="evidence" value="ECO:0007669"/>
    <property type="project" value="InterPro"/>
</dbReference>
<evidence type="ECO:0000313" key="5">
    <source>
        <dbReference type="EMBL" id="KAJ7949621.1"/>
    </source>
</evidence>
<comment type="caution">
    <text evidence="5">The sequence shown here is derived from an EMBL/GenBank/DDBJ whole genome shotgun (WGS) entry which is preliminary data.</text>
</comment>
<dbReference type="KEGG" id="qsa:O6P43_029936"/>
<dbReference type="GO" id="GO:0070181">
    <property type="term" value="F:small ribosomal subunit rRNA binding"/>
    <property type="evidence" value="ECO:0007669"/>
    <property type="project" value="TreeGrafter"/>
</dbReference>
<dbReference type="FunFam" id="1.10.287.10:FF:000003">
    <property type="entry name" value="40S ribosomal protein S13"/>
    <property type="match status" value="1"/>
</dbReference>